<keyword evidence="2" id="KW-0732">Signal</keyword>
<feature type="region of interest" description="Disordered" evidence="1">
    <location>
        <begin position="251"/>
        <end position="371"/>
    </location>
</feature>
<feature type="compositionally biased region" description="Polar residues" evidence="1">
    <location>
        <begin position="319"/>
        <end position="334"/>
    </location>
</feature>
<dbReference type="InterPro" id="IPR036514">
    <property type="entry name" value="SGNH_hydro_sf"/>
</dbReference>
<organism evidence="4 5">
    <name type="scientific">Apiospora aurea</name>
    <dbReference type="NCBI Taxonomy" id="335848"/>
    <lineage>
        <taxon>Eukaryota</taxon>
        <taxon>Fungi</taxon>
        <taxon>Dikarya</taxon>
        <taxon>Ascomycota</taxon>
        <taxon>Pezizomycotina</taxon>
        <taxon>Sordariomycetes</taxon>
        <taxon>Xylariomycetidae</taxon>
        <taxon>Amphisphaeriales</taxon>
        <taxon>Apiosporaceae</taxon>
        <taxon>Apiospora</taxon>
    </lineage>
</organism>
<feature type="signal peptide" evidence="2">
    <location>
        <begin position="1"/>
        <end position="17"/>
    </location>
</feature>
<protein>
    <recommendedName>
        <fullName evidence="3">SGNH hydrolase-type esterase domain-containing protein</fullName>
    </recommendedName>
</protein>
<evidence type="ECO:0000256" key="1">
    <source>
        <dbReference type="SAM" id="MobiDB-lite"/>
    </source>
</evidence>
<dbReference type="RefSeq" id="XP_066702378.1">
    <property type="nucleotide sequence ID" value="XM_066842516.1"/>
</dbReference>
<name>A0ABR1QKS7_9PEZI</name>
<evidence type="ECO:0000256" key="2">
    <source>
        <dbReference type="SAM" id="SignalP"/>
    </source>
</evidence>
<dbReference type="Gene3D" id="3.40.50.1110">
    <property type="entry name" value="SGNH hydrolase"/>
    <property type="match status" value="1"/>
</dbReference>
<dbReference type="PANTHER" id="PTHR30383">
    <property type="entry name" value="THIOESTERASE 1/PROTEASE 1/LYSOPHOSPHOLIPASE L1"/>
    <property type="match status" value="1"/>
</dbReference>
<gene>
    <name evidence="4" type="ORF">PG986_006294</name>
</gene>
<dbReference type="Proteomes" id="UP001391051">
    <property type="component" value="Unassembled WGS sequence"/>
</dbReference>
<sequence length="395" mass="39932">MLLGSLLIAAHALAASADSASDSHYLDFSRITYKRADAVPLRIMPVGASVTFGVGSTTGDSYRKDLLGLLKAQGMTAEMVGSKQNGKDFANNQVEATSGFVIAQIAKSVKTAAPKFKPNLVLLDAGTNNCNKGGEVPDAGKEVAAMIDGIYTSSPGATVVLATVLANKDAAQDKCRVGVNAQYQTLAADMAAKKAKFVLVDMRAPEGPTTADLSDSRHPNDAGYAKMAAVWLKGIQEAQAKGFLTAPVATAETSGSGSSEGKNSKGGSQQGAAKNATEPATGRGKKKGGQQQGGAKNATQPATGGGSGAKNPSKGGQKGQQPAKNATQPATGNSPKGGQKGIGGQKQNSTKGATPTNKTAGAKPTGPVKAGSSMAYEVHTFITAGMIGTALYFLV</sequence>
<feature type="domain" description="SGNH hydrolase-type esterase" evidence="3">
    <location>
        <begin position="47"/>
        <end position="225"/>
    </location>
</feature>
<dbReference type="SUPFAM" id="SSF52266">
    <property type="entry name" value="SGNH hydrolase"/>
    <property type="match status" value="1"/>
</dbReference>
<dbReference type="PANTHER" id="PTHR30383:SF31">
    <property type="entry name" value="SGNH HYDROLASE-TYPE ESTERASE DOMAIN-CONTAINING PROTEIN-RELATED"/>
    <property type="match status" value="1"/>
</dbReference>
<evidence type="ECO:0000259" key="3">
    <source>
        <dbReference type="Pfam" id="PF13472"/>
    </source>
</evidence>
<evidence type="ECO:0000313" key="4">
    <source>
        <dbReference type="EMBL" id="KAK7957072.1"/>
    </source>
</evidence>
<feature type="compositionally biased region" description="Low complexity" evidence="1">
    <location>
        <begin position="251"/>
        <end position="271"/>
    </location>
</feature>
<reference evidence="4 5" key="1">
    <citation type="submission" date="2023-01" db="EMBL/GenBank/DDBJ databases">
        <title>Analysis of 21 Apiospora genomes using comparative genomics revels a genus with tremendous synthesis potential of carbohydrate active enzymes and secondary metabolites.</title>
        <authorList>
            <person name="Sorensen T."/>
        </authorList>
    </citation>
    <scope>NUCLEOTIDE SEQUENCE [LARGE SCALE GENOMIC DNA]</scope>
    <source>
        <strain evidence="4 5">CBS 24483</strain>
    </source>
</reference>
<dbReference type="GeneID" id="92075578"/>
<dbReference type="Pfam" id="PF13472">
    <property type="entry name" value="Lipase_GDSL_2"/>
    <property type="match status" value="1"/>
</dbReference>
<evidence type="ECO:0000313" key="5">
    <source>
        <dbReference type="Proteomes" id="UP001391051"/>
    </source>
</evidence>
<feature type="compositionally biased region" description="Polar residues" evidence="1">
    <location>
        <begin position="348"/>
        <end position="359"/>
    </location>
</feature>
<dbReference type="InterPro" id="IPR013830">
    <property type="entry name" value="SGNH_hydro"/>
</dbReference>
<comment type="caution">
    <text evidence="4">The sequence shown here is derived from an EMBL/GenBank/DDBJ whole genome shotgun (WGS) entry which is preliminary data.</text>
</comment>
<keyword evidence="5" id="KW-1185">Reference proteome</keyword>
<feature type="chain" id="PRO_5046262402" description="SGNH hydrolase-type esterase domain-containing protein" evidence="2">
    <location>
        <begin position="18"/>
        <end position="395"/>
    </location>
</feature>
<proteinExistence type="predicted"/>
<dbReference type="InterPro" id="IPR051532">
    <property type="entry name" value="Ester_Hydrolysis_Enzymes"/>
</dbReference>
<accession>A0ABR1QKS7</accession>
<dbReference type="EMBL" id="JAQQWE010000004">
    <property type="protein sequence ID" value="KAK7957072.1"/>
    <property type="molecule type" value="Genomic_DNA"/>
</dbReference>